<dbReference type="InterPro" id="IPR036390">
    <property type="entry name" value="WH_DNA-bd_sf"/>
</dbReference>
<proteinExistence type="inferred from homology"/>
<comment type="caution">
    <text evidence="7">The sequence shown here is derived from an EMBL/GenBank/DDBJ whole genome shotgun (WGS) entry which is preliminary data.</text>
</comment>
<evidence type="ECO:0000256" key="3">
    <source>
        <dbReference type="ARBA" id="ARBA00023015"/>
    </source>
</evidence>
<dbReference type="Gene3D" id="3.40.640.10">
    <property type="entry name" value="Type I PLP-dependent aspartate aminotransferase-like (Major domain)"/>
    <property type="match status" value="1"/>
</dbReference>
<dbReference type="Pfam" id="PF00155">
    <property type="entry name" value="Aminotran_1_2"/>
    <property type="match status" value="1"/>
</dbReference>
<protein>
    <submittedName>
        <fullName evidence="7">HTH-type transcriptional regulator NorG</fullName>
    </submittedName>
</protein>
<dbReference type="SUPFAM" id="SSF53383">
    <property type="entry name" value="PLP-dependent transferases"/>
    <property type="match status" value="1"/>
</dbReference>
<dbReference type="PATRIC" id="fig|1538.10.peg.620"/>
<comment type="similarity">
    <text evidence="1">In the C-terminal section; belongs to the class-I pyridoxal-phosphate-dependent aminotransferase family.</text>
</comment>
<dbReference type="InterPro" id="IPR051446">
    <property type="entry name" value="HTH_trans_reg/aminotransferase"/>
</dbReference>
<dbReference type="InterPro" id="IPR036388">
    <property type="entry name" value="WH-like_DNA-bd_sf"/>
</dbReference>
<dbReference type="GO" id="GO:0003700">
    <property type="term" value="F:DNA-binding transcription factor activity"/>
    <property type="evidence" value="ECO:0007669"/>
    <property type="project" value="InterPro"/>
</dbReference>
<evidence type="ECO:0000256" key="5">
    <source>
        <dbReference type="ARBA" id="ARBA00023163"/>
    </source>
</evidence>
<dbReference type="GO" id="GO:0003824">
    <property type="term" value="F:catalytic activity"/>
    <property type="evidence" value="ECO:0007669"/>
    <property type="project" value="UniProtKB-ARBA"/>
</dbReference>
<dbReference type="Gene3D" id="3.90.1150.10">
    <property type="entry name" value="Aspartate Aminotransferase, domain 1"/>
    <property type="match status" value="1"/>
</dbReference>
<evidence type="ECO:0000256" key="4">
    <source>
        <dbReference type="ARBA" id="ARBA00023125"/>
    </source>
</evidence>
<evidence type="ECO:0000256" key="2">
    <source>
        <dbReference type="ARBA" id="ARBA00022898"/>
    </source>
</evidence>
<dbReference type="Pfam" id="PF00392">
    <property type="entry name" value="GntR"/>
    <property type="match status" value="1"/>
</dbReference>
<dbReference type="SUPFAM" id="SSF46785">
    <property type="entry name" value="Winged helix' DNA-binding domain"/>
    <property type="match status" value="1"/>
</dbReference>
<dbReference type="PANTHER" id="PTHR46577">
    <property type="entry name" value="HTH-TYPE TRANSCRIPTIONAL REGULATORY PROTEIN GABR"/>
    <property type="match status" value="1"/>
</dbReference>
<dbReference type="InterPro" id="IPR004839">
    <property type="entry name" value="Aminotransferase_I/II_large"/>
</dbReference>
<evidence type="ECO:0000313" key="8">
    <source>
        <dbReference type="Proteomes" id="UP000077407"/>
    </source>
</evidence>
<dbReference type="InterPro" id="IPR000524">
    <property type="entry name" value="Tscrpt_reg_HTH_GntR"/>
</dbReference>
<gene>
    <name evidence="7" type="primary">norG</name>
    <name evidence="7" type="ORF">WY13_00138</name>
</gene>
<dbReference type="CDD" id="cd07377">
    <property type="entry name" value="WHTH_GntR"/>
    <property type="match status" value="1"/>
</dbReference>
<dbReference type="FunFam" id="1.10.10.10:FF:000079">
    <property type="entry name" value="GntR family transcriptional regulator"/>
    <property type="match status" value="1"/>
</dbReference>
<dbReference type="InterPro" id="IPR015421">
    <property type="entry name" value="PyrdxlP-dep_Trfase_major"/>
</dbReference>
<dbReference type="GO" id="GO:0030170">
    <property type="term" value="F:pyridoxal phosphate binding"/>
    <property type="evidence" value="ECO:0007669"/>
    <property type="project" value="InterPro"/>
</dbReference>
<dbReference type="InterPro" id="IPR015424">
    <property type="entry name" value="PyrdxlP-dep_Trfase"/>
</dbReference>
<evidence type="ECO:0000259" key="6">
    <source>
        <dbReference type="PROSITE" id="PS50949"/>
    </source>
</evidence>
<reference evidence="7 8" key="1">
    <citation type="journal article" date="2015" name="Biotechnol. Bioeng.">
        <title>Genome sequence and phenotypic characterization of Caulobacter segnis.</title>
        <authorList>
            <person name="Patel S."/>
            <person name="Fletcher B."/>
            <person name="Scott D.C."/>
            <person name="Ely B."/>
        </authorList>
    </citation>
    <scope>NUCLEOTIDE SEQUENCE [LARGE SCALE GENOMIC DNA]</scope>
    <source>
        <strain evidence="7 8">ERI-2</strain>
    </source>
</reference>
<dbReference type="Proteomes" id="UP000077407">
    <property type="component" value="Unassembled WGS sequence"/>
</dbReference>
<feature type="domain" description="HTH gntR-type" evidence="6">
    <location>
        <begin position="16"/>
        <end position="84"/>
    </location>
</feature>
<dbReference type="EMBL" id="LITT01000001">
    <property type="protein sequence ID" value="OAA92429.1"/>
    <property type="molecule type" value="Genomic_DNA"/>
</dbReference>
<evidence type="ECO:0000256" key="1">
    <source>
        <dbReference type="ARBA" id="ARBA00005384"/>
    </source>
</evidence>
<keyword evidence="3" id="KW-0805">Transcription regulation</keyword>
<sequence length="488" mass="56012">MCMLSIDWKPDKKSCISMYRQIVNYIKEKIGNGEWTIGEKLPSQRELAEKFEVNRSTIVEALDELKADGLIEGKSKKGTRIINNTWSLMASMLPGSWEPYIKSGIHKPNLHTIQIINKMEYKDNIIRLGTGELSPELFPKDMMKKVFKTVSNNITSLNYEMAKGSLKLRKVISEYLKKFHINVSPDSILIVSGSLQALQLISMSILKPGSKILVEKPSYIKSLHVFDFSGVSFSGISMDADGIKLNEILKNIDRNTSLLYTIPTFHNPTGILMPQYRRNKLLDLCNKERIPIIEDDAYRELWLDEMPPYPIKAKDENGIVLYMGTTSKSMAAGMRIGWVVAPETVVDRLGDVKMQTDYGASSISQYVTAEWIESGFYEIYLKELREKLKIRRKIALNVLEKNFFDIASWNVPKGGFYIWLKLKNKVDMKKLFYKCCKKGILINPGYIYDFIKNYNIRISYSYASLYDLELGLKKLSQIIRSLSDRCHC</sequence>
<evidence type="ECO:0000313" key="7">
    <source>
        <dbReference type="EMBL" id="OAA92429.1"/>
    </source>
</evidence>
<dbReference type="AlphaFoldDB" id="A0A162NEB8"/>
<keyword evidence="5" id="KW-0804">Transcription</keyword>
<dbReference type="PANTHER" id="PTHR46577:SF2">
    <property type="entry name" value="TRANSCRIPTIONAL REGULATORY PROTEIN"/>
    <property type="match status" value="1"/>
</dbReference>
<dbReference type="SMART" id="SM00345">
    <property type="entry name" value="HTH_GNTR"/>
    <property type="match status" value="1"/>
</dbReference>
<name>A0A162NEB8_9CLOT</name>
<organism evidence="7 8">
    <name type="scientific">Clostridium ljungdahlii</name>
    <dbReference type="NCBI Taxonomy" id="1538"/>
    <lineage>
        <taxon>Bacteria</taxon>
        <taxon>Bacillati</taxon>
        <taxon>Bacillota</taxon>
        <taxon>Clostridia</taxon>
        <taxon>Eubacteriales</taxon>
        <taxon>Clostridiaceae</taxon>
        <taxon>Clostridium</taxon>
    </lineage>
</organism>
<keyword evidence="2" id="KW-0663">Pyridoxal phosphate</keyword>
<dbReference type="PRINTS" id="PR00035">
    <property type="entry name" value="HTHGNTR"/>
</dbReference>
<dbReference type="CDD" id="cd00609">
    <property type="entry name" value="AAT_like"/>
    <property type="match status" value="1"/>
</dbReference>
<accession>A0A162NEB8</accession>
<dbReference type="Gene3D" id="1.10.10.10">
    <property type="entry name" value="Winged helix-like DNA-binding domain superfamily/Winged helix DNA-binding domain"/>
    <property type="match status" value="1"/>
</dbReference>
<dbReference type="InterPro" id="IPR015422">
    <property type="entry name" value="PyrdxlP-dep_Trfase_small"/>
</dbReference>
<dbReference type="GO" id="GO:0003677">
    <property type="term" value="F:DNA binding"/>
    <property type="evidence" value="ECO:0007669"/>
    <property type="project" value="UniProtKB-KW"/>
</dbReference>
<keyword evidence="4" id="KW-0238">DNA-binding</keyword>
<dbReference type="PROSITE" id="PS50949">
    <property type="entry name" value="HTH_GNTR"/>
    <property type="match status" value="1"/>
</dbReference>